<sequence>METKNRAVYCETSPGVPSKILLFQHCGLKTNWVTGAWLQKLQQNPPKQYAYREGTVPLGDPSSCTKD</sequence>
<proteinExistence type="predicted"/>
<name>A0AAV6Z8J1_ENGPU</name>
<dbReference type="Proteomes" id="UP000824782">
    <property type="component" value="Unassembled WGS sequence"/>
</dbReference>
<dbReference type="AlphaFoldDB" id="A0AAV6Z8J1"/>
<keyword evidence="2" id="KW-1185">Reference proteome</keyword>
<gene>
    <name evidence="1" type="ORF">GDO81_020184</name>
</gene>
<dbReference type="EMBL" id="WNYA01001390">
    <property type="protein sequence ID" value="KAG8545859.1"/>
    <property type="molecule type" value="Genomic_DNA"/>
</dbReference>
<comment type="caution">
    <text evidence="1">The sequence shown here is derived from an EMBL/GenBank/DDBJ whole genome shotgun (WGS) entry which is preliminary data.</text>
</comment>
<evidence type="ECO:0000313" key="2">
    <source>
        <dbReference type="Proteomes" id="UP000824782"/>
    </source>
</evidence>
<accession>A0AAV6Z8J1</accession>
<evidence type="ECO:0000313" key="1">
    <source>
        <dbReference type="EMBL" id="KAG8545859.1"/>
    </source>
</evidence>
<reference evidence="1" key="1">
    <citation type="thesis" date="2020" institute="ProQuest LLC" country="789 East Eisenhower Parkway, Ann Arbor, MI, USA">
        <title>Comparative Genomics and Chromosome Evolution.</title>
        <authorList>
            <person name="Mudd A.B."/>
        </authorList>
    </citation>
    <scope>NUCLEOTIDE SEQUENCE</scope>
    <source>
        <strain evidence="1">237g6f4</strain>
        <tissue evidence="1">Blood</tissue>
    </source>
</reference>
<protein>
    <submittedName>
        <fullName evidence="1">Uncharacterized protein</fullName>
    </submittedName>
</protein>
<organism evidence="1 2">
    <name type="scientific">Engystomops pustulosus</name>
    <name type="common">Tungara frog</name>
    <name type="synonym">Physalaemus pustulosus</name>
    <dbReference type="NCBI Taxonomy" id="76066"/>
    <lineage>
        <taxon>Eukaryota</taxon>
        <taxon>Metazoa</taxon>
        <taxon>Chordata</taxon>
        <taxon>Craniata</taxon>
        <taxon>Vertebrata</taxon>
        <taxon>Euteleostomi</taxon>
        <taxon>Amphibia</taxon>
        <taxon>Batrachia</taxon>
        <taxon>Anura</taxon>
        <taxon>Neobatrachia</taxon>
        <taxon>Hyloidea</taxon>
        <taxon>Leptodactylidae</taxon>
        <taxon>Leiuperinae</taxon>
        <taxon>Engystomops</taxon>
    </lineage>
</organism>